<organism evidence="6 7">
    <name type="scientific">Ruminococcus flavefaciens</name>
    <dbReference type="NCBI Taxonomy" id="1265"/>
    <lineage>
        <taxon>Bacteria</taxon>
        <taxon>Bacillati</taxon>
        <taxon>Bacillota</taxon>
        <taxon>Clostridia</taxon>
        <taxon>Eubacteriales</taxon>
        <taxon>Oscillospiraceae</taxon>
        <taxon>Ruminococcus</taxon>
    </lineage>
</organism>
<gene>
    <name evidence="6" type="ORF">IE37_02205</name>
</gene>
<comment type="caution">
    <text evidence="6">The sequence shown here is derived from an EMBL/GenBank/DDBJ whole genome shotgun (WGS) entry which is preliminary data.</text>
</comment>
<evidence type="ECO:0000256" key="2">
    <source>
        <dbReference type="ARBA" id="ARBA00024867"/>
    </source>
</evidence>
<dbReference type="AlphaFoldDB" id="A0A315XXS7"/>
<evidence type="ECO:0000313" key="6">
    <source>
        <dbReference type="EMBL" id="PWJ11940.1"/>
    </source>
</evidence>
<dbReference type="PROSITE" id="PS50110">
    <property type="entry name" value="RESPONSE_REGULATORY"/>
    <property type="match status" value="1"/>
</dbReference>
<dbReference type="InterPro" id="IPR046947">
    <property type="entry name" value="LytR-like"/>
</dbReference>
<dbReference type="GO" id="GO:0000156">
    <property type="term" value="F:phosphorelay response regulator activity"/>
    <property type="evidence" value="ECO:0007669"/>
    <property type="project" value="InterPro"/>
</dbReference>
<dbReference type="RefSeq" id="WP_109726959.1">
    <property type="nucleotide sequence ID" value="NZ_QGDI01000008.1"/>
</dbReference>
<dbReference type="Pfam" id="PF04397">
    <property type="entry name" value="LytTR"/>
    <property type="match status" value="1"/>
</dbReference>
<feature type="domain" description="Response regulatory" evidence="4">
    <location>
        <begin position="3"/>
        <end position="121"/>
    </location>
</feature>
<keyword evidence="3" id="KW-0597">Phosphoprotein</keyword>
<dbReference type="InterPro" id="IPR007492">
    <property type="entry name" value="LytTR_DNA-bd_dom"/>
</dbReference>
<dbReference type="EMBL" id="QGDI01000008">
    <property type="protein sequence ID" value="PWJ11940.1"/>
    <property type="molecule type" value="Genomic_DNA"/>
</dbReference>
<dbReference type="SMART" id="SM00850">
    <property type="entry name" value="LytTR"/>
    <property type="match status" value="1"/>
</dbReference>
<dbReference type="InterPro" id="IPR001789">
    <property type="entry name" value="Sig_transdc_resp-reg_receiver"/>
</dbReference>
<feature type="domain" description="HTH LytTR-type" evidence="5">
    <location>
        <begin position="147"/>
        <end position="238"/>
    </location>
</feature>
<dbReference type="PROSITE" id="PS50930">
    <property type="entry name" value="HTH_LYTTR"/>
    <property type="match status" value="1"/>
</dbReference>
<dbReference type="Gene3D" id="2.40.50.1020">
    <property type="entry name" value="LytTr DNA-binding domain"/>
    <property type="match status" value="1"/>
</dbReference>
<dbReference type="Proteomes" id="UP000245720">
    <property type="component" value="Unassembled WGS sequence"/>
</dbReference>
<dbReference type="Gene3D" id="3.40.50.2300">
    <property type="match status" value="1"/>
</dbReference>
<dbReference type="PANTHER" id="PTHR37299">
    <property type="entry name" value="TRANSCRIPTIONAL REGULATOR-RELATED"/>
    <property type="match status" value="1"/>
</dbReference>
<comment type="function">
    <text evidence="2">May play the central regulatory role in sporulation. It may be an element of the effector pathway responsible for the activation of sporulation genes in response to nutritional stress. Spo0A may act in concert with spo0H (a sigma factor) to control the expression of some genes that are critical to the sporulation process.</text>
</comment>
<dbReference type="SUPFAM" id="SSF52172">
    <property type="entry name" value="CheY-like"/>
    <property type="match status" value="1"/>
</dbReference>
<dbReference type="InterPro" id="IPR011006">
    <property type="entry name" value="CheY-like_superfamily"/>
</dbReference>
<evidence type="ECO:0000259" key="4">
    <source>
        <dbReference type="PROSITE" id="PS50110"/>
    </source>
</evidence>
<accession>A0A315XXS7</accession>
<dbReference type="Pfam" id="PF00072">
    <property type="entry name" value="Response_reg"/>
    <property type="match status" value="1"/>
</dbReference>
<protein>
    <recommendedName>
        <fullName evidence="1">Stage 0 sporulation protein A homolog</fullName>
    </recommendedName>
</protein>
<dbReference type="PANTHER" id="PTHR37299:SF1">
    <property type="entry name" value="STAGE 0 SPORULATION PROTEIN A HOMOLOG"/>
    <property type="match status" value="1"/>
</dbReference>
<dbReference type="GO" id="GO:0003677">
    <property type="term" value="F:DNA binding"/>
    <property type="evidence" value="ECO:0007669"/>
    <property type="project" value="InterPro"/>
</dbReference>
<reference evidence="6 7" key="1">
    <citation type="submission" date="2018-05" db="EMBL/GenBank/DDBJ databases">
        <title>The Hungate 1000. A catalogue of reference genomes from the rumen microbiome.</title>
        <authorList>
            <person name="Kelly W."/>
        </authorList>
    </citation>
    <scope>NUCLEOTIDE SEQUENCE [LARGE SCALE GENOMIC DNA]</scope>
    <source>
        <strain evidence="6 7">SAb67</strain>
    </source>
</reference>
<feature type="modified residue" description="4-aspartylphosphate" evidence="3">
    <location>
        <position position="58"/>
    </location>
</feature>
<proteinExistence type="predicted"/>
<evidence type="ECO:0000313" key="7">
    <source>
        <dbReference type="Proteomes" id="UP000245720"/>
    </source>
</evidence>
<dbReference type="OrthoDB" id="9779387at2"/>
<sequence>MIRVVICDDNIVFMNHFKDIVESSLSNYTDDFQISTVSNGKLLLAKHMESEFDIIFLDIDMPDISGFDVAKVLRDNNSRCFLIFITNHSELVYESVDFQPFNFIRKNCGIPVEESVEKIISKLIRHMRQNEKVILEDDISGRNAVYIKDIVFIESERHYVKYHIANKEFPIKMRDNISNLEVKFEQYDFVRIHKRYLINFRFLSNIDGKRNEVTLRQLNIRLPMSKNYKKEVDEKYTLFLRSMI</sequence>
<evidence type="ECO:0000256" key="3">
    <source>
        <dbReference type="PROSITE-ProRule" id="PRU00169"/>
    </source>
</evidence>
<name>A0A315XXS7_RUMFL</name>
<evidence type="ECO:0000259" key="5">
    <source>
        <dbReference type="PROSITE" id="PS50930"/>
    </source>
</evidence>
<evidence type="ECO:0000256" key="1">
    <source>
        <dbReference type="ARBA" id="ARBA00018672"/>
    </source>
</evidence>
<dbReference type="SMART" id="SM00448">
    <property type="entry name" value="REC"/>
    <property type="match status" value="1"/>
</dbReference>